<feature type="chain" id="PRO_5047233952" evidence="9">
    <location>
        <begin position="24"/>
        <end position="437"/>
    </location>
</feature>
<evidence type="ECO:0000256" key="3">
    <source>
        <dbReference type="ARBA" id="ARBA00022448"/>
    </source>
</evidence>
<keyword evidence="7" id="KW-0998">Cell outer membrane</keyword>
<dbReference type="RefSeq" id="WP_264434872.1">
    <property type="nucleotide sequence ID" value="NZ_CP081495.1"/>
</dbReference>
<name>A0ABY6M1A1_9FLAO</name>
<keyword evidence="4" id="KW-1134">Transmembrane beta strand</keyword>
<dbReference type="PANTHER" id="PTHR30026">
    <property type="entry name" value="OUTER MEMBRANE PROTEIN TOLC"/>
    <property type="match status" value="1"/>
</dbReference>
<organism evidence="10 11">
    <name type="scientific">Flavobacterium agricola</name>
    <dbReference type="NCBI Taxonomy" id="2870839"/>
    <lineage>
        <taxon>Bacteria</taxon>
        <taxon>Pseudomonadati</taxon>
        <taxon>Bacteroidota</taxon>
        <taxon>Flavobacteriia</taxon>
        <taxon>Flavobacteriales</taxon>
        <taxon>Flavobacteriaceae</taxon>
        <taxon>Flavobacterium</taxon>
    </lineage>
</organism>
<dbReference type="InterPro" id="IPR003423">
    <property type="entry name" value="OMP_efflux"/>
</dbReference>
<protein>
    <submittedName>
        <fullName evidence="10">TolC family protein</fullName>
    </submittedName>
</protein>
<keyword evidence="9" id="KW-0732">Signal</keyword>
<sequence length="437" mass="49585">MKLRTKVLLCFCVLSSLPSYLQAQNKMYNLNDLFALADANNRDLKVLENYAKIEEQAVRDEKNNRLPDVNATVMASYIGDGYITGRNFKNGFSVPIPEFGNNFIVEAKQLIFAGGAVNAAIAKAKNKQSLTVLEKEKVQQGIRLGIVGYYLEIQKLNNQKQIIENNIKQTQKVIEQVTAKTEQGISLKNNITRFELQLQALQLNLIRVNNATAIINNELVKMVQLPLGTQLHLEPINQITKESNDDREYWQNVASKNAKELKQSVLEVENAAHTEKQAKSSKLPQLFAFAGNYFNGPVMIEIPVLNNNFNYWNVGVGLSYDISSLYKSNAKIKQTRFLKENALEQQENKKEQVALEIESARIKYNESIALYNTQLKSIELANQNYNVIKNRYLNQLALITEMIDAENTKLDAELQAANAEMNILFHYYQLKKIAGIL</sequence>
<evidence type="ECO:0000313" key="10">
    <source>
        <dbReference type="EMBL" id="UYW02328.1"/>
    </source>
</evidence>
<evidence type="ECO:0000256" key="5">
    <source>
        <dbReference type="ARBA" id="ARBA00022692"/>
    </source>
</evidence>
<dbReference type="Gene3D" id="1.20.1600.10">
    <property type="entry name" value="Outer membrane efflux proteins (OEP)"/>
    <property type="match status" value="1"/>
</dbReference>
<evidence type="ECO:0000256" key="8">
    <source>
        <dbReference type="SAM" id="Coils"/>
    </source>
</evidence>
<evidence type="ECO:0000256" key="4">
    <source>
        <dbReference type="ARBA" id="ARBA00022452"/>
    </source>
</evidence>
<dbReference type="Proteomes" id="UP001163328">
    <property type="component" value="Chromosome"/>
</dbReference>
<feature type="signal peptide" evidence="9">
    <location>
        <begin position="1"/>
        <end position="23"/>
    </location>
</feature>
<keyword evidence="5" id="KW-0812">Transmembrane</keyword>
<evidence type="ECO:0000256" key="9">
    <source>
        <dbReference type="SAM" id="SignalP"/>
    </source>
</evidence>
<dbReference type="PANTHER" id="PTHR30026:SF23">
    <property type="entry name" value="TO APRF-PUTATIVE OUTER MEMBRANE EFFLUX PROTEIN OR SECRETED ALKALINE PHOSPHATASE-RELATED"/>
    <property type="match status" value="1"/>
</dbReference>
<keyword evidence="6" id="KW-0472">Membrane</keyword>
<dbReference type="EMBL" id="CP081495">
    <property type="protein sequence ID" value="UYW02328.1"/>
    <property type="molecule type" value="Genomic_DNA"/>
</dbReference>
<comment type="similarity">
    <text evidence="2">Belongs to the outer membrane factor (OMF) (TC 1.B.17) family.</text>
</comment>
<keyword evidence="3" id="KW-0813">Transport</keyword>
<reference evidence="10" key="1">
    <citation type="submission" date="2021-08" db="EMBL/GenBank/DDBJ databases">
        <title>Flavobacterium sp. strain CC-SYL302.</title>
        <authorList>
            <person name="Lin S.-Y."/>
            <person name="Lee T.-H."/>
            <person name="Young C.-C."/>
        </authorList>
    </citation>
    <scope>NUCLEOTIDE SEQUENCE</scope>
    <source>
        <strain evidence="10">CC-SYL302</strain>
    </source>
</reference>
<comment type="subcellular location">
    <subcellularLocation>
        <location evidence="1">Cell outer membrane</location>
    </subcellularLocation>
</comment>
<keyword evidence="11" id="KW-1185">Reference proteome</keyword>
<dbReference type="InterPro" id="IPR051906">
    <property type="entry name" value="TolC-like"/>
</dbReference>
<gene>
    <name evidence="10" type="ORF">K5I29_05365</name>
</gene>
<evidence type="ECO:0000256" key="7">
    <source>
        <dbReference type="ARBA" id="ARBA00023237"/>
    </source>
</evidence>
<evidence type="ECO:0000256" key="1">
    <source>
        <dbReference type="ARBA" id="ARBA00004442"/>
    </source>
</evidence>
<feature type="coiled-coil region" evidence="8">
    <location>
        <begin position="153"/>
        <end position="211"/>
    </location>
</feature>
<proteinExistence type="inferred from homology"/>
<evidence type="ECO:0000313" key="11">
    <source>
        <dbReference type="Proteomes" id="UP001163328"/>
    </source>
</evidence>
<accession>A0ABY6M1A1</accession>
<dbReference type="SUPFAM" id="SSF56954">
    <property type="entry name" value="Outer membrane efflux proteins (OEP)"/>
    <property type="match status" value="1"/>
</dbReference>
<evidence type="ECO:0000256" key="2">
    <source>
        <dbReference type="ARBA" id="ARBA00007613"/>
    </source>
</evidence>
<dbReference type="Pfam" id="PF02321">
    <property type="entry name" value="OEP"/>
    <property type="match status" value="2"/>
</dbReference>
<evidence type="ECO:0000256" key="6">
    <source>
        <dbReference type="ARBA" id="ARBA00023136"/>
    </source>
</evidence>
<keyword evidence="8" id="KW-0175">Coiled coil</keyword>